<name>A0A5P2AKG9_STRVZ</name>
<dbReference type="RefSeq" id="WP_150264511.1">
    <property type="nucleotide sequence ID" value="NZ_CP029194.1"/>
</dbReference>
<reference evidence="2 3" key="1">
    <citation type="submission" date="2018-05" db="EMBL/GenBank/DDBJ databases">
        <title>Streptomyces venezuelae.</title>
        <authorList>
            <person name="Kim W."/>
            <person name="Lee N."/>
            <person name="Cho B.-K."/>
        </authorList>
    </citation>
    <scope>NUCLEOTIDE SEQUENCE [LARGE SCALE GENOMIC DNA]</scope>
    <source>
        <strain evidence="2 3">ATCC 15068</strain>
    </source>
</reference>
<feature type="region of interest" description="Disordered" evidence="1">
    <location>
        <begin position="110"/>
        <end position="147"/>
    </location>
</feature>
<evidence type="ECO:0000256" key="1">
    <source>
        <dbReference type="SAM" id="MobiDB-lite"/>
    </source>
</evidence>
<sequence>MSDGIGDVLGPITEQIEQRFGLSIDALKAAVEAAPNAHRKATVVVRWHGLLTESQAALERAEDDLLAALDTQPSEVDDPTLGLAHRVDAAVTVRDGRAVTLRLLLEPNAGGKQDAAAERLTRRGPAVPTSPPTRSAPPSVPSRVVVR</sequence>
<accession>A0A5P2AKG9</accession>
<dbReference type="AlphaFoldDB" id="A0A5P2AKG9"/>
<dbReference type="OrthoDB" id="4305254at2"/>
<gene>
    <name evidence="2" type="ORF">DEJ46_05995</name>
</gene>
<proteinExistence type="predicted"/>
<organism evidence="2 3">
    <name type="scientific">Streptomyces venezuelae</name>
    <dbReference type="NCBI Taxonomy" id="54571"/>
    <lineage>
        <taxon>Bacteria</taxon>
        <taxon>Bacillati</taxon>
        <taxon>Actinomycetota</taxon>
        <taxon>Actinomycetes</taxon>
        <taxon>Kitasatosporales</taxon>
        <taxon>Streptomycetaceae</taxon>
        <taxon>Streptomyces</taxon>
    </lineage>
</organism>
<dbReference type="EMBL" id="CP029194">
    <property type="protein sequence ID" value="QES18692.1"/>
    <property type="molecule type" value="Genomic_DNA"/>
</dbReference>
<dbReference type="Proteomes" id="UP000324106">
    <property type="component" value="Chromosome"/>
</dbReference>
<protein>
    <submittedName>
        <fullName evidence="2">Uncharacterized protein</fullName>
    </submittedName>
</protein>
<evidence type="ECO:0000313" key="2">
    <source>
        <dbReference type="EMBL" id="QES18692.1"/>
    </source>
</evidence>
<feature type="compositionally biased region" description="Pro residues" evidence="1">
    <location>
        <begin position="128"/>
        <end position="140"/>
    </location>
</feature>
<evidence type="ECO:0000313" key="3">
    <source>
        <dbReference type="Proteomes" id="UP000324106"/>
    </source>
</evidence>